<dbReference type="CDD" id="cd11614">
    <property type="entry name" value="SAF_CpaB_FlgA_like"/>
    <property type="match status" value="1"/>
</dbReference>
<evidence type="ECO:0000313" key="3">
    <source>
        <dbReference type="Proteomes" id="UP000004816"/>
    </source>
</evidence>
<dbReference type="Proteomes" id="UP000004816">
    <property type="component" value="Unassembled WGS sequence"/>
</dbReference>
<dbReference type="InterPro" id="IPR013974">
    <property type="entry name" value="SAF"/>
</dbReference>
<sequence length="227" mass="23946">MGTSAHFSTFTAWYARLSWWRLVAARRIAATLLLLLAAGLAVRAQLHPGELPVVVAAHDLKPGAALLPADLGIRRLPPDQVPEGAATAAEQLVGRTVAGPVRTGETLTDARVIAPRLAQLATSVPEARIVPVRLPDQALADMLRPGDVVDVITVPQRQSGLPEDATTKQTGLRPPEVLARGAVVLLVSEPERSRSPEGRVALIAMADKPAQTVAAATLVQPVTVILR</sequence>
<dbReference type="STRING" id="679197.HMPREF9336_00966"/>
<dbReference type="RefSeq" id="WP_007468365.1">
    <property type="nucleotide sequence ID" value="NZ_KI391954.1"/>
</dbReference>
<dbReference type="HOGENOM" id="CLU_088190_2_0_11"/>
<comment type="caution">
    <text evidence="2">The sequence shown here is derived from an EMBL/GenBank/DDBJ whole genome shotgun (WGS) entry which is preliminary data.</text>
</comment>
<keyword evidence="3" id="KW-1185">Reference proteome</keyword>
<evidence type="ECO:0000259" key="1">
    <source>
        <dbReference type="SMART" id="SM00858"/>
    </source>
</evidence>
<feature type="domain" description="SAF" evidence="1">
    <location>
        <begin position="51"/>
        <end position="113"/>
    </location>
</feature>
<dbReference type="eggNOG" id="COG3745">
    <property type="taxonomic scope" value="Bacteria"/>
</dbReference>
<accession>E5XN96</accession>
<name>E5XN96_SEGRC</name>
<protein>
    <submittedName>
        <fullName evidence="2">Flp pilus assembly protein CpaB</fullName>
    </submittedName>
</protein>
<dbReference type="Gene3D" id="3.90.1210.10">
    <property type="entry name" value="Antifreeze-like/N-acetylneuraminic acid synthase C-terminal domain"/>
    <property type="match status" value="1"/>
</dbReference>
<organism evidence="2 3">
    <name type="scientific">Segniliparus rugosus (strain ATCC BAA-974 / DSM 45345 / CCUG 50838 / CIP 108380 / JCM 13579 / CDC 945)</name>
    <dbReference type="NCBI Taxonomy" id="679197"/>
    <lineage>
        <taxon>Bacteria</taxon>
        <taxon>Bacillati</taxon>
        <taxon>Actinomycetota</taxon>
        <taxon>Actinomycetes</taxon>
        <taxon>Mycobacteriales</taxon>
        <taxon>Segniliparaceae</taxon>
        <taxon>Segniliparus</taxon>
    </lineage>
</organism>
<dbReference type="SMART" id="SM00858">
    <property type="entry name" value="SAF"/>
    <property type="match status" value="1"/>
</dbReference>
<dbReference type="Pfam" id="PF08666">
    <property type="entry name" value="SAF"/>
    <property type="match status" value="1"/>
</dbReference>
<dbReference type="OrthoDB" id="4808509at2"/>
<gene>
    <name evidence="2" type="ORF">HMPREF9336_00966</name>
</gene>
<dbReference type="AlphaFoldDB" id="E5XN96"/>
<evidence type="ECO:0000313" key="2">
    <source>
        <dbReference type="EMBL" id="EFV14192.1"/>
    </source>
</evidence>
<reference evidence="2 3" key="1">
    <citation type="journal article" date="2011" name="Stand. Genomic Sci.">
        <title>High quality draft genome sequence of Segniliparus rugosus CDC 945(T)= (ATCC BAA-974(T)).</title>
        <authorList>
            <person name="Earl A.M."/>
            <person name="Desjardins C.A."/>
            <person name="Fitzgerald M.G."/>
            <person name="Arachchi H.M."/>
            <person name="Zeng Q."/>
            <person name="Mehta T."/>
            <person name="Griggs A."/>
            <person name="Birren B.W."/>
            <person name="Toney N.C."/>
            <person name="Carr J."/>
            <person name="Posey J."/>
            <person name="Butler W.R."/>
        </authorList>
    </citation>
    <scope>NUCLEOTIDE SEQUENCE [LARGE SCALE GENOMIC DNA]</scope>
    <source>
        <strain evidence="3">ATCC BAA-974 / DSM 45345 / CCUG 50838 / CIP 108380 / JCM 13579 / CDC 945</strain>
    </source>
</reference>
<proteinExistence type="predicted"/>
<dbReference type="EMBL" id="ACZI02000003">
    <property type="protein sequence ID" value="EFV14192.1"/>
    <property type="molecule type" value="Genomic_DNA"/>
</dbReference>